<comment type="caution">
    <text evidence="6">The sequence shown here is derived from an EMBL/GenBank/DDBJ whole genome shotgun (WGS) entry which is preliminary data.</text>
</comment>
<evidence type="ECO:0000256" key="2">
    <source>
        <dbReference type="ARBA" id="ARBA00022692"/>
    </source>
</evidence>
<feature type="transmembrane region" description="Helical" evidence="5">
    <location>
        <begin position="69"/>
        <end position="87"/>
    </location>
</feature>
<dbReference type="InterPro" id="IPR038665">
    <property type="entry name" value="Voltage-dep_anion_channel_sf"/>
</dbReference>
<dbReference type="OrthoDB" id="5017340at2"/>
<dbReference type="InterPro" id="IPR004695">
    <property type="entry name" value="SLAC1/Mae1/Ssu1/TehA"/>
</dbReference>
<reference evidence="6 7" key="1">
    <citation type="submission" date="2019-03" db="EMBL/GenBank/DDBJ databases">
        <title>Genomics of glacier-inhabiting Cryobacterium strains.</title>
        <authorList>
            <person name="Liu Q."/>
            <person name="Xin Y.-H."/>
        </authorList>
    </citation>
    <scope>NUCLEOTIDE SEQUENCE [LARGE SCALE GENOMIC DNA]</scope>
    <source>
        <strain evidence="6 7">Hh4</strain>
    </source>
</reference>
<feature type="transmembrane region" description="Helical" evidence="5">
    <location>
        <begin position="311"/>
        <end position="336"/>
    </location>
</feature>
<evidence type="ECO:0000313" key="6">
    <source>
        <dbReference type="EMBL" id="TFD73947.1"/>
    </source>
</evidence>
<feature type="transmembrane region" description="Helical" evidence="5">
    <location>
        <begin position="162"/>
        <end position="179"/>
    </location>
</feature>
<feature type="transmembrane region" description="Helical" evidence="5">
    <location>
        <begin position="255"/>
        <end position="274"/>
    </location>
</feature>
<dbReference type="InterPro" id="IPR052951">
    <property type="entry name" value="Tellurite_res_ion_channel"/>
</dbReference>
<name>A0A4R9B337_9MICO</name>
<dbReference type="GO" id="GO:0046583">
    <property type="term" value="F:monoatomic cation efflux transmembrane transporter activity"/>
    <property type="evidence" value="ECO:0007669"/>
    <property type="project" value="TreeGrafter"/>
</dbReference>
<dbReference type="PANTHER" id="PTHR37955">
    <property type="entry name" value="TELLURITE RESISTANCE PROTEIN TEHA"/>
    <property type="match status" value="1"/>
</dbReference>
<keyword evidence="2 5" id="KW-0812">Transmembrane</keyword>
<organism evidence="6 7">
    <name type="scientific">Cryobacterium fucosi</name>
    <dbReference type="NCBI Taxonomy" id="1259157"/>
    <lineage>
        <taxon>Bacteria</taxon>
        <taxon>Bacillati</taxon>
        <taxon>Actinomycetota</taxon>
        <taxon>Actinomycetes</taxon>
        <taxon>Micrococcales</taxon>
        <taxon>Microbacteriaceae</taxon>
        <taxon>Cryobacterium</taxon>
    </lineage>
</organism>
<dbReference type="Gene3D" id="1.50.10.150">
    <property type="entry name" value="Voltage-dependent anion channel"/>
    <property type="match status" value="1"/>
</dbReference>
<feature type="transmembrane region" description="Helical" evidence="5">
    <location>
        <begin position="185"/>
        <end position="210"/>
    </location>
</feature>
<gene>
    <name evidence="6" type="ORF">E3T48_13825</name>
</gene>
<feature type="transmembrane region" description="Helical" evidence="5">
    <location>
        <begin position="222"/>
        <end position="243"/>
    </location>
</feature>
<comment type="subcellular location">
    <subcellularLocation>
        <location evidence="1">Membrane</location>
        <topology evidence="1">Multi-pass membrane protein</topology>
    </subcellularLocation>
</comment>
<evidence type="ECO:0000256" key="1">
    <source>
        <dbReference type="ARBA" id="ARBA00004141"/>
    </source>
</evidence>
<dbReference type="Proteomes" id="UP000298313">
    <property type="component" value="Unassembled WGS sequence"/>
</dbReference>
<dbReference type="Pfam" id="PF03595">
    <property type="entry name" value="SLAC1"/>
    <property type="match status" value="1"/>
</dbReference>
<dbReference type="AlphaFoldDB" id="A0A4R9B337"/>
<dbReference type="EMBL" id="SOHH01000095">
    <property type="protein sequence ID" value="TFD73947.1"/>
    <property type="molecule type" value="Genomic_DNA"/>
</dbReference>
<accession>A0A4R9B337</accession>
<feature type="transmembrane region" description="Helical" evidence="5">
    <location>
        <begin position="37"/>
        <end position="57"/>
    </location>
</feature>
<feature type="transmembrane region" description="Helical" evidence="5">
    <location>
        <begin position="133"/>
        <end position="150"/>
    </location>
</feature>
<keyword evidence="7" id="KW-1185">Reference proteome</keyword>
<feature type="transmembrane region" description="Helical" evidence="5">
    <location>
        <begin position="108"/>
        <end position="127"/>
    </location>
</feature>
<evidence type="ECO:0000256" key="5">
    <source>
        <dbReference type="SAM" id="Phobius"/>
    </source>
</evidence>
<dbReference type="GO" id="GO:0005886">
    <property type="term" value="C:plasma membrane"/>
    <property type="evidence" value="ECO:0007669"/>
    <property type="project" value="TreeGrafter"/>
</dbReference>
<feature type="transmembrane region" description="Helical" evidence="5">
    <location>
        <begin position="281"/>
        <end position="299"/>
    </location>
</feature>
<keyword evidence="4 5" id="KW-0472">Membrane</keyword>
<sequence>MWPRTSRVRWRTNRGAPVVTARSWSFRRVSTTGRAPLASLGIPFGLAGLAGTWTMAGATLGTPAGIGDALWLLATVVWIAAIGNYLVRSRNHGGRVLRDVDDPVQGPFASLAPTTGMLIGSHLAVSLPLVGRSLSVACIGLALVLGARFVAQLAVRENSVDLVHAGYLLPTVAAFLIAGQSAGGLGWPVAAIAGIGVGLLFWLLLGTIVLARMAFRPPLPAVLLPTFAIFSAPPAVAGNAWFAVNGGGLDTAQHLLLGTFVLLIGVQLAMVVTYWRLSFTLGFWAFTFTAASSGTYALHWLDLAGAPGRQVWGYLVLAVVTALIGSIAVRSVLFLVRAHATSLRSGVALPANRTGRSPARASRLPRAGFSLKGKANAPMTG</sequence>
<protein>
    <submittedName>
        <fullName evidence="6">C4-dicarboxylate transporter</fullName>
    </submittedName>
</protein>
<evidence type="ECO:0000256" key="3">
    <source>
        <dbReference type="ARBA" id="ARBA00022989"/>
    </source>
</evidence>
<evidence type="ECO:0000256" key="4">
    <source>
        <dbReference type="ARBA" id="ARBA00023136"/>
    </source>
</evidence>
<keyword evidence="3 5" id="KW-1133">Transmembrane helix</keyword>
<dbReference type="PANTHER" id="PTHR37955:SF1">
    <property type="entry name" value="DEP DOMAIN-CONTAINING PROTEIN"/>
    <property type="match status" value="1"/>
</dbReference>
<evidence type="ECO:0000313" key="7">
    <source>
        <dbReference type="Proteomes" id="UP000298313"/>
    </source>
</evidence>
<proteinExistence type="predicted"/>